<name>A0A1I5YFT1_9FIRM</name>
<dbReference type="InterPro" id="IPR009825">
    <property type="entry name" value="ECF_substrate-spec-like"/>
</dbReference>
<keyword evidence="2 3" id="KW-1133">Transmembrane helix</keyword>
<evidence type="ECO:0000313" key="4">
    <source>
        <dbReference type="EMBL" id="SFQ43081.1"/>
    </source>
</evidence>
<dbReference type="PANTHER" id="PTHR37815:SF3">
    <property type="entry name" value="UPF0397 PROTEIN SPR0429"/>
    <property type="match status" value="1"/>
</dbReference>
<dbReference type="PANTHER" id="PTHR37815">
    <property type="entry name" value="UPF0397 PROTEIN BC_2624-RELATED"/>
    <property type="match status" value="1"/>
</dbReference>
<evidence type="ECO:0000256" key="2">
    <source>
        <dbReference type="ARBA" id="ARBA00022989"/>
    </source>
</evidence>
<dbReference type="Gene3D" id="1.10.1760.20">
    <property type="match status" value="1"/>
</dbReference>
<evidence type="ECO:0000256" key="3">
    <source>
        <dbReference type="SAM" id="Phobius"/>
    </source>
</evidence>
<keyword evidence="5" id="KW-1185">Reference proteome</keyword>
<dbReference type="Pfam" id="PF07155">
    <property type="entry name" value="ECF-ribofla_trS"/>
    <property type="match status" value="1"/>
</dbReference>
<keyword evidence="3" id="KW-0472">Membrane</keyword>
<proteinExistence type="predicted"/>
<feature type="transmembrane region" description="Helical" evidence="3">
    <location>
        <begin position="76"/>
        <end position="97"/>
    </location>
</feature>
<dbReference type="RefSeq" id="WP_092282800.1">
    <property type="nucleotide sequence ID" value="NZ_FOXR01000045.1"/>
</dbReference>
<reference evidence="4 5" key="1">
    <citation type="submission" date="2016-10" db="EMBL/GenBank/DDBJ databases">
        <authorList>
            <person name="de Groot N.N."/>
        </authorList>
    </citation>
    <scope>NUCLEOTIDE SEQUENCE [LARGE SCALE GENOMIC DNA]</scope>
    <source>
        <strain evidence="4 5">DSM 20678</strain>
    </source>
</reference>
<accession>A0A1I5YFT1</accession>
<dbReference type="STRING" id="937334.SAMN05444406_1455"/>
<keyword evidence="1 3" id="KW-0812">Transmembrane</keyword>
<dbReference type="OrthoDB" id="411368at2"/>
<dbReference type="EMBL" id="FOXR01000045">
    <property type="protein sequence ID" value="SFQ43081.1"/>
    <property type="molecule type" value="Genomic_DNA"/>
</dbReference>
<evidence type="ECO:0000256" key="1">
    <source>
        <dbReference type="ARBA" id="ARBA00022692"/>
    </source>
</evidence>
<dbReference type="Proteomes" id="UP000198577">
    <property type="component" value="Unassembled WGS sequence"/>
</dbReference>
<evidence type="ECO:0000313" key="5">
    <source>
        <dbReference type="Proteomes" id="UP000198577"/>
    </source>
</evidence>
<gene>
    <name evidence="4" type="ORF">SAMN05444406_1455</name>
</gene>
<feature type="transmembrane region" description="Helical" evidence="3">
    <location>
        <begin position="109"/>
        <end position="131"/>
    </location>
</feature>
<feature type="transmembrane region" description="Helical" evidence="3">
    <location>
        <begin position="143"/>
        <end position="161"/>
    </location>
</feature>
<protein>
    <submittedName>
        <fullName evidence="4">Uncharacterized membrane protein</fullName>
    </submittedName>
</protein>
<sequence>MGSWSVRKLVLAGILAALVFVVTAFTKIPSPFARAAYYHAGDSIIYLSGLVLGPHMAAVVSGLGSFLSDLYLGYPLYMFATFVIKGIMGGIAGYFLYVPQGRVSWRRKLLGVALAGLWMAVGYYVFEVYIVRIVDWRANIPNFFANIGQALVGALIFLPLSKPLERLKDIL</sequence>
<dbReference type="AlphaFoldDB" id="A0A1I5YFT1"/>
<organism evidence="4 5">
    <name type="scientific">Caldicoprobacter faecalis</name>
    <dbReference type="NCBI Taxonomy" id="937334"/>
    <lineage>
        <taxon>Bacteria</taxon>
        <taxon>Bacillati</taxon>
        <taxon>Bacillota</taxon>
        <taxon>Clostridia</taxon>
        <taxon>Caldicoprobacterales</taxon>
        <taxon>Caldicoprobacteraceae</taxon>
        <taxon>Caldicoprobacter</taxon>
    </lineage>
</organism>
<dbReference type="GO" id="GO:0016020">
    <property type="term" value="C:membrane"/>
    <property type="evidence" value="ECO:0007669"/>
    <property type="project" value="InterPro"/>
</dbReference>